<evidence type="ECO:0000313" key="2">
    <source>
        <dbReference type="EMBL" id="GAA3966980.1"/>
    </source>
</evidence>
<proteinExistence type="predicted"/>
<protein>
    <recommendedName>
        <fullName evidence="4">Outer membrane protein beta-barrel domain-containing protein</fullName>
    </recommendedName>
</protein>
<evidence type="ECO:0008006" key="4">
    <source>
        <dbReference type="Google" id="ProtNLM"/>
    </source>
</evidence>
<evidence type="ECO:0000256" key="1">
    <source>
        <dbReference type="SAM" id="SignalP"/>
    </source>
</evidence>
<feature type="signal peptide" evidence="1">
    <location>
        <begin position="1"/>
        <end position="23"/>
    </location>
</feature>
<evidence type="ECO:0000313" key="3">
    <source>
        <dbReference type="Proteomes" id="UP001501556"/>
    </source>
</evidence>
<sequence length="437" mass="48317">MLKRILLLLTASLFYTFQTQAQAYEPGLLVRTNGDTLRGEIENGFWTEPPAFIRYRSTPDRPSQLFQPRQLRAVSFTGGRYFRYEALPIDYAAETRLDRLPGRSFTNVLIDSLLADVLVEGPVTLFRVGGSATTHYLLSSPGRPVLDMSARRYFSRTGNGTDVVVDGNNYLNQLALYFGDCPAAYQAARKATFTPAALAEVVQAYNQSCAPAQSPGRSWVAQTKPRRVVAFQGGVVGGVRYNRTEAESEPQSGACADCRPHPFAGLYGELLLSSRALALYGELSVSTFRGKSYQGYYLSPQQLDPLYHHFTYQALLGTARLGVRYYLPLAHEQQLILGFGYELNTVRNPTLKTAPGPAGAPDLQYLEFHSPTLLPNVAVGWRAQRLTLFTDIQLYNSFLDDSYSTQFITSNLALRLGMSYRLGGNPDVAGKGPPTAR</sequence>
<name>A0ABP7PKA0_9BACT</name>
<comment type="caution">
    <text evidence="2">The sequence shown here is derived from an EMBL/GenBank/DDBJ whole genome shotgun (WGS) entry which is preliminary data.</text>
</comment>
<keyword evidence="3" id="KW-1185">Reference proteome</keyword>
<dbReference type="Proteomes" id="UP001501556">
    <property type="component" value="Unassembled WGS sequence"/>
</dbReference>
<feature type="chain" id="PRO_5045434745" description="Outer membrane protein beta-barrel domain-containing protein" evidence="1">
    <location>
        <begin position="24"/>
        <end position="437"/>
    </location>
</feature>
<gene>
    <name evidence="2" type="ORF">GCM10022407_11520</name>
</gene>
<keyword evidence="1" id="KW-0732">Signal</keyword>
<organism evidence="2 3">
    <name type="scientific">Hymenobacter antarcticus</name>
    <dbReference type="NCBI Taxonomy" id="486270"/>
    <lineage>
        <taxon>Bacteria</taxon>
        <taxon>Pseudomonadati</taxon>
        <taxon>Bacteroidota</taxon>
        <taxon>Cytophagia</taxon>
        <taxon>Cytophagales</taxon>
        <taxon>Hymenobacteraceae</taxon>
        <taxon>Hymenobacter</taxon>
    </lineage>
</organism>
<accession>A0ABP7PKA0</accession>
<reference evidence="3" key="1">
    <citation type="journal article" date="2019" name="Int. J. Syst. Evol. Microbiol.">
        <title>The Global Catalogue of Microorganisms (GCM) 10K type strain sequencing project: providing services to taxonomists for standard genome sequencing and annotation.</title>
        <authorList>
            <consortium name="The Broad Institute Genomics Platform"/>
            <consortium name="The Broad Institute Genome Sequencing Center for Infectious Disease"/>
            <person name="Wu L."/>
            <person name="Ma J."/>
        </authorList>
    </citation>
    <scope>NUCLEOTIDE SEQUENCE [LARGE SCALE GENOMIC DNA]</scope>
    <source>
        <strain evidence="3">JCM 17217</strain>
    </source>
</reference>
<dbReference type="RefSeq" id="WP_345121977.1">
    <property type="nucleotide sequence ID" value="NZ_BAABDI010000005.1"/>
</dbReference>
<dbReference type="EMBL" id="BAABDI010000005">
    <property type="protein sequence ID" value="GAA3966980.1"/>
    <property type="molecule type" value="Genomic_DNA"/>
</dbReference>